<feature type="region of interest" description="Disordered" evidence="1">
    <location>
        <begin position="1"/>
        <end position="21"/>
    </location>
</feature>
<reference evidence="2" key="1">
    <citation type="journal article" date="2007" name="Science">
        <title>Draft genome of the filarial nematode parasite Brugia malayi.</title>
        <authorList>
            <person name="Ghedin E."/>
            <person name="Wang S."/>
            <person name="Spiro D."/>
            <person name="Caler E."/>
            <person name="Zhao Q."/>
            <person name="Crabtree J."/>
            <person name="Allen J.E."/>
            <person name="Delcher A.L."/>
            <person name="Guiliano D.B."/>
            <person name="Miranda-Saavedra D."/>
            <person name="Angiuoli S.V."/>
            <person name="Creasy T."/>
            <person name="Amedeo P."/>
            <person name="Haas B."/>
            <person name="El-Sayed N.M."/>
            <person name="Wortman J.R."/>
            <person name="Feldblyum T."/>
            <person name="Tallon L."/>
            <person name="Schatz M."/>
            <person name="Shumway M."/>
            <person name="Koo H."/>
            <person name="Salzberg S.L."/>
            <person name="Schobel S."/>
            <person name="Pertea M."/>
            <person name="Pop M."/>
            <person name="White O."/>
            <person name="Barton G.J."/>
            <person name="Carlow C.K."/>
            <person name="Crawford M.J."/>
            <person name="Daub J."/>
            <person name="Dimmic M.W."/>
            <person name="Estes C.F."/>
            <person name="Foster J.M."/>
            <person name="Ganatra M."/>
            <person name="Gregory W.F."/>
            <person name="Johnson N.M."/>
            <person name="Jin J."/>
            <person name="Komuniecki R."/>
            <person name="Korf I."/>
            <person name="Kumar S."/>
            <person name="Laney S."/>
            <person name="Li B.W."/>
            <person name="Li W."/>
            <person name="Lindblom T.H."/>
            <person name="Lustigman S."/>
            <person name="Ma D."/>
            <person name="Maina C.V."/>
            <person name="Martin D.M."/>
            <person name="McCarter J.P."/>
            <person name="McReynolds L."/>
            <person name="Mitreva M."/>
            <person name="Nutman T.B."/>
            <person name="Parkinson J."/>
            <person name="Peregrin-Alvarez J.M."/>
            <person name="Poole C."/>
            <person name="Ren Q."/>
            <person name="Saunders L."/>
            <person name="Sluder A.E."/>
            <person name="Smith K."/>
            <person name="Stanke M."/>
            <person name="Unnasch T.R."/>
            <person name="Ware J."/>
            <person name="Wei A.D."/>
            <person name="Weil G."/>
            <person name="Williams D.J."/>
            <person name="Zhang Y."/>
            <person name="Williams S.A."/>
            <person name="Fraser-Liggett C."/>
            <person name="Slatko B."/>
            <person name="Blaxter M.L."/>
            <person name="Scott A.L."/>
        </authorList>
    </citation>
    <scope>NUCLEOTIDE SEQUENCE</scope>
    <source>
        <strain evidence="2">FR3</strain>
    </source>
</reference>
<proteinExistence type="predicted"/>
<gene>
    <name evidence="2" type="primary">Bm9198</name>
    <name evidence="2" type="ORF">BM_Bm9198</name>
</gene>
<reference evidence="2" key="2">
    <citation type="submission" date="2012-12" db="EMBL/GenBank/DDBJ databases">
        <authorList>
            <person name="Gao Y.W."/>
            <person name="Fan S.T."/>
            <person name="Sun H.T."/>
            <person name="Wang Z."/>
            <person name="Gao X.L."/>
            <person name="Li Y.G."/>
            <person name="Wang T.C."/>
            <person name="Zhang K."/>
            <person name="Xu W.W."/>
            <person name="Yu Z.J."/>
            <person name="Xia X.Z."/>
        </authorList>
    </citation>
    <scope>NUCLEOTIDE SEQUENCE</scope>
    <source>
        <strain evidence="2">FR3</strain>
    </source>
</reference>
<evidence type="ECO:0000256" key="1">
    <source>
        <dbReference type="SAM" id="MobiDB-lite"/>
    </source>
</evidence>
<sequence>MEEQFKMCVMRSDREDDGDENDITDLLKIENQMEKGTYKNRCEMMKVTNDKQTVNRMLVAFSEERQAI</sequence>
<dbReference type="EMBL" id="LN856865">
    <property type="protein sequence ID" value="CDP93146.1"/>
    <property type="molecule type" value="Genomic_DNA"/>
</dbReference>
<name>A0A0J9XQ23_BRUMA</name>
<evidence type="ECO:0000313" key="2">
    <source>
        <dbReference type="EMBL" id="CDP93146.1"/>
    </source>
</evidence>
<accession>A0A0J9XQ23</accession>
<organism evidence="2">
    <name type="scientific">Brugia malayi</name>
    <name type="common">Filarial nematode worm</name>
    <dbReference type="NCBI Taxonomy" id="6279"/>
    <lineage>
        <taxon>Eukaryota</taxon>
        <taxon>Metazoa</taxon>
        <taxon>Ecdysozoa</taxon>
        <taxon>Nematoda</taxon>
        <taxon>Chromadorea</taxon>
        <taxon>Rhabditida</taxon>
        <taxon>Spirurina</taxon>
        <taxon>Spiruromorpha</taxon>
        <taxon>Filarioidea</taxon>
        <taxon>Onchocercidae</taxon>
        <taxon>Brugia</taxon>
    </lineage>
</organism>
<dbReference type="AlphaFoldDB" id="A0A0J9XQ23"/>
<protein>
    <submittedName>
        <fullName evidence="2">Bm9198</fullName>
    </submittedName>
</protein>